<dbReference type="SUPFAM" id="SSF52266">
    <property type="entry name" value="SGNH hydrolase"/>
    <property type="match status" value="1"/>
</dbReference>
<protein>
    <submittedName>
        <fullName evidence="3">GDSL family lipase</fullName>
    </submittedName>
</protein>
<keyword evidence="1" id="KW-1133">Transmembrane helix</keyword>
<comment type="caution">
    <text evidence="3">The sequence shown here is derived from an EMBL/GenBank/DDBJ whole genome shotgun (WGS) entry which is preliminary data.</text>
</comment>
<keyword evidence="1" id="KW-0472">Membrane</keyword>
<proteinExistence type="predicted"/>
<dbReference type="Proteomes" id="UP000245506">
    <property type="component" value="Unassembled WGS sequence"/>
</dbReference>
<organism evidence="3 4">
    <name type="scientific">Leucothrix arctica</name>
    <dbReference type="NCBI Taxonomy" id="1481894"/>
    <lineage>
        <taxon>Bacteria</taxon>
        <taxon>Pseudomonadati</taxon>
        <taxon>Pseudomonadota</taxon>
        <taxon>Gammaproteobacteria</taxon>
        <taxon>Thiotrichales</taxon>
        <taxon>Thiotrichaceae</taxon>
        <taxon>Leucothrix</taxon>
    </lineage>
</organism>
<evidence type="ECO:0000256" key="1">
    <source>
        <dbReference type="SAM" id="Phobius"/>
    </source>
</evidence>
<evidence type="ECO:0000313" key="3">
    <source>
        <dbReference type="EMBL" id="PWQ97329.1"/>
    </source>
</evidence>
<dbReference type="RefSeq" id="WP_109822757.1">
    <property type="nucleotide sequence ID" value="NZ_QGKL01000021.1"/>
</dbReference>
<evidence type="ECO:0000313" key="4">
    <source>
        <dbReference type="Proteomes" id="UP000245506"/>
    </source>
</evidence>
<dbReference type="AlphaFoldDB" id="A0A317CG60"/>
<keyword evidence="4" id="KW-1185">Reference proteome</keyword>
<accession>A0A317CG60</accession>
<dbReference type="EMBL" id="QGKL01000021">
    <property type="protein sequence ID" value="PWQ97329.1"/>
    <property type="molecule type" value="Genomic_DNA"/>
</dbReference>
<name>A0A317CG60_9GAMM</name>
<feature type="transmembrane region" description="Helical" evidence="1">
    <location>
        <begin position="6"/>
        <end position="28"/>
    </location>
</feature>
<dbReference type="Pfam" id="PF13472">
    <property type="entry name" value="Lipase_GDSL_2"/>
    <property type="match status" value="1"/>
</dbReference>
<sequence>MTKFILIVWLIFIHAIAILAVLETDLAYRIDRKLGLGLITSKELTSFYTNMVGSQEQLDGSVKTGSVIFLGDSITQGLNVAAITHPAINYGIGMDTTYGLINRLPKYQSLSRASHIIVAIGINDLIRTHRNNDEILDNFSHIFKLLPVGIPVTVQAILPVDERVTTQGFNLRVDQINQALALLAKSHGARFLDMSHLLINDQGNLKTEYHVGDGLHLSTSAYQVWIDTLKPYFKVDVSLR</sequence>
<keyword evidence="1" id="KW-0812">Transmembrane</keyword>
<dbReference type="InterPro" id="IPR013830">
    <property type="entry name" value="SGNH_hydro"/>
</dbReference>
<reference evidence="3 4" key="1">
    <citation type="submission" date="2018-05" db="EMBL/GenBank/DDBJ databases">
        <title>Leucothrix arctica sp. nov., isolated from Arctic seawater.</title>
        <authorList>
            <person name="Choi A."/>
            <person name="Baek K."/>
        </authorList>
    </citation>
    <scope>NUCLEOTIDE SEQUENCE [LARGE SCALE GENOMIC DNA]</scope>
    <source>
        <strain evidence="3 4">IMCC9719</strain>
    </source>
</reference>
<evidence type="ECO:0000259" key="2">
    <source>
        <dbReference type="Pfam" id="PF13472"/>
    </source>
</evidence>
<feature type="domain" description="SGNH hydrolase-type esterase" evidence="2">
    <location>
        <begin position="69"/>
        <end position="224"/>
    </location>
</feature>
<gene>
    <name evidence="3" type="ORF">DKT75_07260</name>
</gene>
<dbReference type="OrthoDB" id="5624617at2"/>
<dbReference type="GO" id="GO:0016788">
    <property type="term" value="F:hydrolase activity, acting on ester bonds"/>
    <property type="evidence" value="ECO:0007669"/>
    <property type="project" value="UniProtKB-ARBA"/>
</dbReference>
<dbReference type="InterPro" id="IPR036514">
    <property type="entry name" value="SGNH_hydro_sf"/>
</dbReference>
<dbReference type="Gene3D" id="3.40.50.1110">
    <property type="entry name" value="SGNH hydrolase"/>
    <property type="match status" value="1"/>
</dbReference>